<name>A0A0G0QK09_9BACT</name>
<gene>
    <name evidence="1" type="ORF">UT75_C0005G0002</name>
</gene>
<reference evidence="1 2" key="1">
    <citation type="journal article" date="2015" name="Nature">
        <title>rRNA introns, odd ribosomes, and small enigmatic genomes across a large radiation of phyla.</title>
        <authorList>
            <person name="Brown C.T."/>
            <person name="Hug L.A."/>
            <person name="Thomas B.C."/>
            <person name="Sharon I."/>
            <person name="Castelle C.J."/>
            <person name="Singh A."/>
            <person name="Wilkins M.J."/>
            <person name="Williams K.H."/>
            <person name="Banfield J.F."/>
        </authorList>
    </citation>
    <scope>NUCLEOTIDE SEQUENCE [LARGE SCALE GENOMIC DNA]</scope>
</reference>
<dbReference type="AlphaFoldDB" id="A0A0G0QK09"/>
<organism evidence="1 2">
    <name type="scientific">Candidatus Yanofskybacteria bacterium GW2011_GWE2_40_11</name>
    <dbReference type="NCBI Taxonomy" id="1619033"/>
    <lineage>
        <taxon>Bacteria</taxon>
        <taxon>Candidatus Yanofskyibacteriota</taxon>
    </lineage>
</organism>
<evidence type="ECO:0000313" key="1">
    <source>
        <dbReference type="EMBL" id="KKR40694.1"/>
    </source>
</evidence>
<proteinExistence type="predicted"/>
<dbReference type="Proteomes" id="UP000034072">
    <property type="component" value="Unassembled WGS sequence"/>
</dbReference>
<evidence type="ECO:0000313" key="2">
    <source>
        <dbReference type="Proteomes" id="UP000034072"/>
    </source>
</evidence>
<dbReference type="EMBL" id="LBXZ01000005">
    <property type="protein sequence ID" value="KKR40694.1"/>
    <property type="molecule type" value="Genomic_DNA"/>
</dbReference>
<sequence>MAKRETKAVLEAKLVAAMAEGQAAERRHQAAQAETQAAYRLNANLTMKIGELTETIRARDNLLAECNEVIRIRNTWIENLRSDVTNIAEEAKRLRGSADYWKGQYQNADAHAAAAEAVAFLFAIPVAGGARATKVVINVRQNAEAVGIEMTDEIKSAVRVALSKATEAVIASEMARAKEQTAAEDPLGQIARLLNSDRD</sequence>
<comment type="caution">
    <text evidence="1">The sequence shown here is derived from an EMBL/GenBank/DDBJ whole genome shotgun (WGS) entry which is preliminary data.</text>
</comment>
<accession>A0A0G0QK09</accession>
<protein>
    <submittedName>
        <fullName evidence="1">Uncharacterized protein</fullName>
    </submittedName>
</protein>